<proteinExistence type="predicted"/>
<accession>B0MTS8</accession>
<feature type="region of interest" description="Disordered" evidence="1">
    <location>
        <begin position="1"/>
        <end position="53"/>
    </location>
</feature>
<comment type="caution">
    <text evidence="2">The sequence shown here is derived from an EMBL/GenBank/DDBJ whole genome shotgun (WGS) entry which is preliminary data.</text>
</comment>
<evidence type="ECO:0000256" key="1">
    <source>
        <dbReference type="SAM" id="MobiDB-lite"/>
    </source>
</evidence>
<keyword evidence="3" id="KW-1185">Reference proteome</keyword>
<dbReference type="Proteomes" id="UP000005819">
    <property type="component" value="Unassembled WGS sequence"/>
</dbReference>
<name>B0MTS8_9BACT</name>
<protein>
    <submittedName>
        <fullName evidence="2">Uncharacterized protein</fullName>
    </submittedName>
</protein>
<dbReference type="HOGENOM" id="CLU_3057792_0_0_10"/>
<evidence type="ECO:0000313" key="2">
    <source>
        <dbReference type="EMBL" id="EDS04294.1"/>
    </source>
</evidence>
<gene>
    <name evidence="2" type="ORF">ALIPUT_00165</name>
</gene>
<reference evidence="2" key="2">
    <citation type="submission" date="2013-09" db="EMBL/GenBank/DDBJ databases">
        <title>Draft genome sequence of Alistipes putredinis (DSM 17216).</title>
        <authorList>
            <person name="Sudarsanam P."/>
            <person name="Ley R."/>
            <person name="Guruge J."/>
            <person name="Turnbaugh P.J."/>
            <person name="Mahowald M."/>
            <person name="Liep D."/>
            <person name="Gordon J."/>
        </authorList>
    </citation>
    <scope>NUCLEOTIDE SEQUENCE</scope>
    <source>
        <strain evidence="2">DSM 17216</strain>
    </source>
</reference>
<organism evidence="2 3">
    <name type="scientific">Alistipes putredinis DSM 17216</name>
    <dbReference type="NCBI Taxonomy" id="445970"/>
    <lineage>
        <taxon>Bacteria</taxon>
        <taxon>Pseudomonadati</taxon>
        <taxon>Bacteroidota</taxon>
        <taxon>Bacteroidia</taxon>
        <taxon>Bacteroidales</taxon>
        <taxon>Rikenellaceae</taxon>
        <taxon>Alistipes</taxon>
    </lineage>
</organism>
<reference evidence="2" key="1">
    <citation type="submission" date="2007-10" db="EMBL/GenBank/DDBJ databases">
        <authorList>
            <person name="Fulton L."/>
            <person name="Clifton S."/>
            <person name="Fulton B."/>
            <person name="Xu J."/>
            <person name="Minx P."/>
            <person name="Pepin K.H."/>
            <person name="Johnson M."/>
            <person name="Thiruvilangam P."/>
            <person name="Bhonagiri V."/>
            <person name="Nash W.E."/>
            <person name="Mardis E.R."/>
            <person name="Wilson R.K."/>
        </authorList>
    </citation>
    <scope>NUCLEOTIDE SEQUENCE [LARGE SCALE GENOMIC DNA]</scope>
    <source>
        <strain evidence="2">DSM 17216</strain>
    </source>
</reference>
<dbReference type="AlphaFoldDB" id="B0MTS8"/>
<evidence type="ECO:0000313" key="3">
    <source>
        <dbReference type="Proteomes" id="UP000005819"/>
    </source>
</evidence>
<sequence length="53" mass="5469">MCRGNESAIRKAPGPRTKAYAPYTPAVNSAAGTGSDAKEEHRFDPAGNGHASP</sequence>
<dbReference type="EMBL" id="ABFK02000016">
    <property type="protein sequence ID" value="EDS04294.1"/>
    <property type="molecule type" value="Genomic_DNA"/>
</dbReference>